<evidence type="ECO:0000259" key="1">
    <source>
        <dbReference type="Pfam" id="PF17111"/>
    </source>
</evidence>
<reference evidence="2" key="1">
    <citation type="journal article" date="2023" name="Mol. Phylogenet. Evol.">
        <title>Genome-scale phylogeny and comparative genomics of the fungal order Sordariales.</title>
        <authorList>
            <person name="Hensen N."/>
            <person name="Bonometti L."/>
            <person name="Westerberg I."/>
            <person name="Brannstrom I.O."/>
            <person name="Guillou S."/>
            <person name="Cros-Aarteil S."/>
            <person name="Calhoun S."/>
            <person name="Haridas S."/>
            <person name="Kuo A."/>
            <person name="Mondo S."/>
            <person name="Pangilinan J."/>
            <person name="Riley R."/>
            <person name="LaButti K."/>
            <person name="Andreopoulos B."/>
            <person name="Lipzen A."/>
            <person name="Chen C."/>
            <person name="Yan M."/>
            <person name="Daum C."/>
            <person name="Ng V."/>
            <person name="Clum A."/>
            <person name="Steindorff A."/>
            <person name="Ohm R.A."/>
            <person name="Martin F."/>
            <person name="Silar P."/>
            <person name="Natvig D.O."/>
            <person name="Lalanne C."/>
            <person name="Gautier V."/>
            <person name="Ament-Velasquez S.L."/>
            <person name="Kruys A."/>
            <person name="Hutchinson M.I."/>
            <person name="Powell A.J."/>
            <person name="Barry K."/>
            <person name="Miller A.N."/>
            <person name="Grigoriev I.V."/>
            <person name="Debuchy R."/>
            <person name="Gladieux P."/>
            <person name="Hiltunen Thoren M."/>
            <person name="Johannesson H."/>
        </authorList>
    </citation>
    <scope>NUCLEOTIDE SEQUENCE</scope>
    <source>
        <strain evidence="2">CBS 958.72</strain>
    </source>
</reference>
<name>A0AAE0NAW3_9PEZI</name>
<feature type="non-terminal residue" evidence="2">
    <location>
        <position position="1"/>
    </location>
</feature>
<evidence type="ECO:0000313" key="3">
    <source>
        <dbReference type="Proteomes" id="UP001287356"/>
    </source>
</evidence>
<dbReference type="AlphaFoldDB" id="A0AAE0NAW3"/>
<protein>
    <recommendedName>
        <fullName evidence="1">Azaphilone pigments biosynthesis cluster protein L N-terminal domain-containing protein</fullName>
    </recommendedName>
</protein>
<feature type="domain" description="Azaphilone pigments biosynthesis cluster protein L N-terminal" evidence="1">
    <location>
        <begin position="1"/>
        <end position="197"/>
    </location>
</feature>
<gene>
    <name evidence="2" type="ORF">B0T24DRAFT_511583</name>
</gene>
<organism evidence="2 3">
    <name type="scientific">Lasiosphaeria ovina</name>
    <dbReference type="NCBI Taxonomy" id="92902"/>
    <lineage>
        <taxon>Eukaryota</taxon>
        <taxon>Fungi</taxon>
        <taxon>Dikarya</taxon>
        <taxon>Ascomycota</taxon>
        <taxon>Pezizomycotina</taxon>
        <taxon>Sordariomycetes</taxon>
        <taxon>Sordariomycetidae</taxon>
        <taxon>Sordariales</taxon>
        <taxon>Lasiosphaeriaceae</taxon>
        <taxon>Lasiosphaeria</taxon>
    </lineage>
</organism>
<reference evidence="2" key="2">
    <citation type="submission" date="2023-06" db="EMBL/GenBank/DDBJ databases">
        <authorList>
            <consortium name="Lawrence Berkeley National Laboratory"/>
            <person name="Haridas S."/>
            <person name="Hensen N."/>
            <person name="Bonometti L."/>
            <person name="Westerberg I."/>
            <person name="Brannstrom I.O."/>
            <person name="Guillou S."/>
            <person name="Cros-Aarteil S."/>
            <person name="Calhoun S."/>
            <person name="Kuo A."/>
            <person name="Mondo S."/>
            <person name="Pangilinan J."/>
            <person name="Riley R."/>
            <person name="Labutti K."/>
            <person name="Andreopoulos B."/>
            <person name="Lipzen A."/>
            <person name="Chen C."/>
            <person name="Yanf M."/>
            <person name="Daum C."/>
            <person name="Ng V."/>
            <person name="Clum A."/>
            <person name="Steindorff A."/>
            <person name="Ohm R."/>
            <person name="Martin F."/>
            <person name="Silar P."/>
            <person name="Natvig D."/>
            <person name="Lalanne C."/>
            <person name="Gautier V."/>
            <person name="Ament-Velasquez S.L."/>
            <person name="Kruys A."/>
            <person name="Hutchinson M.I."/>
            <person name="Powell A.J."/>
            <person name="Barry K."/>
            <person name="Miller A.N."/>
            <person name="Grigoriev I.V."/>
            <person name="Debuchy R."/>
            <person name="Gladieux P."/>
            <person name="Thoren M.H."/>
            <person name="Johannesson H."/>
        </authorList>
    </citation>
    <scope>NUCLEOTIDE SEQUENCE</scope>
    <source>
        <strain evidence="2">CBS 958.72</strain>
    </source>
</reference>
<dbReference type="EMBL" id="JAULSN010000003">
    <property type="protein sequence ID" value="KAK3376528.1"/>
    <property type="molecule type" value="Genomic_DNA"/>
</dbReference>
<dbReference type="InterPro" id="IPR031348">
    <property type="entry name" value="PigL_N"/>
</dbReference>
<dbReference type="Proteomes" id="UP001287356">
    <property type="component" value="Unassembled WGS sequence"/>
</dbReference>
<keyword evidence="3" id="KW-1185">Reference proteome</keyword>
<sequence length="269" mass="28630">DPFSITAGVVGILGPTLHCVRLLVKDLQNIVDAPDAVTVLTNDLQSVGLALASVQAVTDSQWKSLGEAVTVQSRATITSCRTSCERFKTSLDRWTRHSTDGTLSWRDRATLGVFKQGHIKSMSEQLQNCNITLTSVASIATFHSSLQQTQAAEEIKMMISREKTAVNDAIATTNDQSAEVSAKLEELTLKEPDEGETEADQASATKQVVMEKRALGESRKVFEGLLSVIQTAAANAQAGQGPTVTFGSNNGGQQIGVNNGTFSATFGGK</sequence>
<evidence type="ECO:0000313" key="2">
    <source>
        <dbReference type="EMBL" id="KAK3376528.1"/>
    </source>
</evidence>
<proteinExistence type="predicted"/>
<dbReference type="Pfam" id="PF17111">
    <property type="entry name" value="PigL_N"/>
    <property type="match status" value="1"/>
</dbReference>
<accession>A0AAE0NAW3</accession>
<comment type="caution">
    <text evidence="2">The sequence shown here is derived from an EMBL/GenBank/DDBJ whole genome shotgun (WGS) entry which is preliminary data.</text>
</comment>
<feature type="non-terminal residue" evidence="2">
    <location>
        <position position="269"/>
    </location>
</feature>